<keyword evidence="11 15" id="KW-0342">GTP-binding</keyword>
<dbReference type="GO" id="GO:0003924">
    <property type="term" value="F:GTPase activity"/>
    <property type="evidence" value="ECO:0000318"/>
    <property type="project" value="GO_Central"/>
</dbReference>
<evidence type="ECO:0000256" key="3">
    <source>
        <dbReference type="ARBA" id="ARBA00007507"/>
    </source>
</evidence>
<dbReference type="GO" id="GO:0006886">
    <property type="term" value="P:intracellular protein transport"/>
    <property type="evidence" value="ECO:0007669"/>
    <property type="project" value="InterPro"/>
</dbReference>
<keyword evidence="6" id="KW-0378">Hydrolase</keyword>
<dbReference type="Gramene" id="Manes.09G176100.1.v8.1">
    <property type="protein sequence ID" value="Manes.09G176100.1.v8.1.CDS"/>
    <property type="gene ID" value="Manes.09G176100.v8.1"/>
</dbReference>
<keyword evidence="13" id="KW-0479">Metal-binding</keyword>
<dbReference type="EMBL" id="CM004395">
    <property type="protein sequence ID" value="OAY42387.1"/>
    <property type="molecule type" value="Genomic_DNA"/>
</dbReference>
<dbReference type="Proteomes" id="UP000091857">
    <property type="component" value="Chromosome 9"/>
</dbReference>
<dbReference type="GO" id="GO:0000139">
    <property type="term" value="C:Golgi membrane"/>
    <property type="evidence" value="ECO:0007669"/>
    <property type="project" value="UniProtKB-SubCell"/>
</dbReference>
<evidence type="ECO:0000256" key="12">
    <source>
        <dbReference type="ARBA" id="ARBA00023136"/>
    </source>
</evidence>
<evidence type="ECO:0000256" key="1">
    <source>
        <dbReference type="ARBA" id="ARBA00004395"/>
    </source>
</evidence>
<evidence type="ECO:0000256" key="5">
    <source>
        <dbReference type="ARBA" id="ARBA00022741"/>
    </source>
</evidence>
<accession>A0A2C9VBR9</accession>
<dbReference type="GO" id="GO:0006888">
    <property type="term" value="P:endoplasmic reticulum to Golgi vesicle-mediated transport"/>
    <property type="evidence" value="ECO:0000318"/>
    <property type="project" value="GO_Central"/>
</dbReference>
<dbReference type="GO" id="GO:0061024">
    <property type="term" value="P:membrane organization"/>
    <property type="evidence" value="ECO:0000318"/>
    <property type="project" value="GO_Central"/>
</dbReference>
<dbReference type="SUPFAM" id="SSF52540">
    <property type="entry name" value="P-loop containing nucleoside triphosphate hydrolases"/>
    <property type="match status" value="1"/>
</dbReference>
<dbReference type="GO" id="GO:0070971">
    <property type="term" value="C:endoplasmic reticulum exit site"/>
    <property type="evidence" value="ECO:0000318"/>
    <property type="project" value="GO_Central"/>
</dbReference>
<dbReference type="InterPro" id="IPR027417">
    <property type="entry name" value="P-loop_NTPase"/>
</dbReference>
<keyword evidence="13" id="KW-0460">Magnesium</keyword>
<evidence type="ECO:0000256" key="10">
    <source>
        <dbReference type="ARBA" id="ARBA00023034"/>
    </source>
</evidence>
<dbReference type="CDD" id="cd00879">
    <property type="entry name" value="Sar1"/>
    <property type="match status" value="1"/>
</dbReference>
<dbReference type="InterPro" id="IPR006689">
    <property type="entry name" value="Small_GTPase_ARF/SAR"/>
</dbReference>
<keyword evidence="8" id="KW-0931">ER-Golgi transport</keyword>
<dbReference type="Gene3D" id="3.40.50.300">
    <property type="entry name" value="P-loop containing nucleotide triphosphate hydrolases"/>
    <property type="match status" value="1"/>
</dbReference>
<keyword evidence="10" id="KW-0333">Golgi apparatus</keyword>
<feature type="signal peptide" evidence="17">
    <location>
        <begin position="1"/>
        <end position="21"/>
    </location>
</feature>
<comment type="caution">
    <text evidence="18">The sequence shown here is derived from an EMBL/GenBank/DDBJ whole genome shotgun (WGS) entry which is preliminary data.</text>
</comment>
<dbReference type="STRING" id="3983.A0A2C9VBR9"/>
<dbReference type="PANTHER" id="PTHR45684">
    <property type="entry name" value="RE74312P"/>
    <property type="match status" value="1"/>
</dbReference>
<dbReference type="GO" id="GO:0005525">
    <property type="term" value="F:GTP binding"/>
    <property type="evidence" value="ECO:0007669"/>
    <property type="project" value="UniProtKB-KW"/>
</dbReference>
<feature type="binding site" evidence="14">
    <location>
        <position position="126"/>
    </location>
    <ligand>
        <name>GTP</name>
        <dbReference type="ChEBI" id="CHEBI:37565"/>
    </ligand>
</feature>
<evidence type="ECO:0000256" key="4">
    <source>
        <dbReference type="ARBA" id="ARBA00022448"/>
    </source>
</evidence>
<organism evidence="18 19">
    <name type="scientific">Manihot esculenta</name>
    <name type="common">Cassava</name>
    <name type="synonym">Jatropha manihot</name>
    <dbReference type="NCBI Taxonomy" id="3983"/>
    <lineage>
        <taxon>Eukaryota</taxon>
        <taxon>Viridiplantae</taxon>
        <taxon>Streptophyta</taxon>
        <taxon>Embryophyta</taxon>
        <taxon>Tracheophyta</taxon>
        <taxon>Spermatophyta</taxon>
        <taxon>Magnoliopsida</taxon>
        <taxon>eudicotyledons</taxon>
        <taxon>Gunneridae</taxon>
        <taxon>Pentapetalae</taxon>
        <taxon>rosids</taxon>
        <taxon>fabids</taxon>
        <taxon>Malpighiales</taxon>
        <taxon>Euphorbiaceae</taxon>
        <taxon>Crotonoideae</taxon>
        <taxon>Manihoteae</taxon>
        <taxon>Manihot</taxon>
    </lineage>
</organism>
<feature type="binding site" evidence="14">
    <location>
        <position position="125"/>
    </location>
    <ligand>
        <name>GTP</name>
        <dbReference type="ChEBI" id="CHEBI:37565"/>
    </ligand>
</feature>
<dbReference type="GO" id="GO:0005789">
    <property type="term" value="C:endoplasmic reticulum membrane"/>
    <property type="evidence" value="ECO:0007669"/>
    <property type="project" value="UniProtKB-SubCell"/>
</dbReference>
<feature type="binding site" evidence="13">
    <location>
        <position position="29"/>
    </location>
    <ligand>
        <name>Mg(2+)</name>
        <dbReference type="ChEBI" id="CHEBI:18420"/>
    </ligand>
</feature>
<evidence type="ECO:0000256" key="2">
    <source>
        <dbReference type="ARBA" id="ARBA00004406"/>
    </source>
</evidence>
<gene>
    <name evidence="18" type="ORF">MANES_09G176100v8</name>
</gene>
<keyword evidence="19" id="KW-1185">Reference proteome</keyword>
<dbReference type="FunFam" id="3.40.50.300:FF:000161">
    <property type="entry name" value="Small COPII coat GTPase"/>
    <property type="match status" value="1"/>
</dbReference>
<feature type="chain" id="PRO_5012654920" description="GTP-binding protein SAR1A" evidence="17">
    <location>
        <begin position="22"/>
        <end position="150"/>
    </location>
</feature>
<keyword evidence="7" id="KW-0256">Endoplasmic reticulum</keyword>
<protein>
    <recommendedName>
        <fullName evidence="20">GTP-binding protein SAR1A</fullName>
    </recommendedName>
</protein>
<keyword evidence="4" id="KW-0813">Transport</keyword>
<evidence type="ECO:0000256" key="11">
    <source>
        <dbReference type="ARBA" id="ARBA00023134"/>
    </source>
</evidence>
<keyword evidence="9" id="KW-0653">Protein transport</keyword>
<keyword evidence="17" id="KW-0732">Signal</keyword>
<keyword evidence="12" id="KW-0472">Membrane</keyword>
<sequence>MFLLDWFCGVLASLGLWQKEAKILFLGLDNTGKMILLHMLKDEHQPTQYPTSEELSIGKIKFRAFDLGGHQIARRVWKDYYAKVDAVVYLVDAYDKERFAQSKKELDALLSDEALASVPFPVLGNKIGIPYAASEDELCYHLGLTNFTTG</sequence>
<feature type="binding site" evidence="16">
    <location>
        <position position="47"/>
    </location>
    <ligand>
        <name>Mg(2+)</name>
        <dbReference type="ChEBI" id="CHEBI:18420"/>
    </ligand>
</feature>
<name>A0A2C9VBR9_MANES</name>
<feature type="binding site" evidence="15">
    <location>
        <position position="69"/>
    </location>
    <ligand>
        <name>GTP</name>
        <dbReference type="ChEBI" id="CHEBI:37565"/>
    </ligand>
</feature>
<comment type="similarity">
    <text evidence="3">Belongs to the small GTPase superfamily. SAR1 family.</text>
</comment>
<evidence type="ECO:0000256" key="15">
    <source>
        <dbReference type="PIRSR" id="PIRSR606689-1"/>
    </source>
</evidence>
<evidence type="ECO:0008006" key="20">
    <source>
        <dbReference type="Google" id="ProtNLM"/>
    </source>
</evidence>
<evidence type="ECO:0000256" key="14">
    <source>
        <dbReference type="PIRSR" id="PIRSR606687-2"/>
    </source>
</evidence>
<dbReference type="GO" id="GO:0003400">
    <property type="term" value="P:regulation of COPII vesicle coating"/>
    <property type="evidence" value="ECO:0000318"/>
    <property type="project" value="GO_Central"/>
</dbReference>
<dbReference type="PROSITE" id="PS51417">
    <property type="entry name" value="ARF"/>
    <property type="match status" value="1"/>
</dbReference>
<evidence type="ECO:0000256" key="16">
    <source>
        <dbReference type="PIRSR" id="PIRSR606689-2"/>
    </source>
</evidence>
<dbReference type="SMART" id="SM00178">
    <property type="entry name" value="SAR"/>
    <property type="match status" value="1"/>
</dbReference>
<evidence type="ECO:0000256" key="9">
    <source>
        <dbReference type="ARBA" id="ARBA00022927"/>
    </source>
</evidence>
<feature type="binding site" evidence="14">
    <location>
        <position position="32"/>
    </location>
    <ligand>
        <name>GTP</name>
        <dbReference type="ChEBI" id="CHEBI:37565"/>
    </ligand>
</feature>
<dbReference type="GO" id="GO:0030127">
    <property type="term" value="C:COPII vesicle coat"/>
    <property type="evidence" value="ECO:0000318"/>
    <property type="project" value="GO_Central"/>
</dbReference>
<dbReference type="GO" id="GO:0046872">
    <property type="term" value="F:metal ion binding"/>
    <property type="evidence" value="ECO:0007669"/>
    <property type="project" value="UniProtKB-KW"/>
</dbReference>
<keyword evidence="5 14" id="KW-0547">Nucleotide-binding</keyword>
<comment type="subcellular location">
    <subcellularLocation>
        <location evidence="2">Endoplasmic reticulum membrane</location>
        <topology evidence="2">Peripheral membrane protein</topology>
    </subcellularLocation>
    <subcellularLocation>
        <location evidence="1">Golgi apparatus membrane</location>
        <topology evidence="1">Peripheral membrane protein</topology>
    </subcellularLocation>
</comment>
<feature type="binding site" evidence="14">
    <location>
        <position position="33"/>
    </location>
    <ligand>
        <name>GTP</name>
        <dbReference type="ChEBI" id="CHEBI:37565"/>
    </ligand>
</feature>
<proteinExistence type="inferred from homology"/>
<evidence type="ECO:0000256" key="13">
    <source>
        <dbReference type="PIRSR" id="PIRSR606687-1"/>
    </source>
</evidence>
<dbReference type="Pfam" id="PF00025">
    <property type="entry name" value="Arf"/>
    <property type="match status" value="1"/>
</dbReference>
<dbReference type="InterPro" id="IPR006687">
    <property type="entry name" value="Small_GTPase_SAR1"/>
</dbReference>
<evidence type="ECO:0000256" key="17">
    <source>
        <dbReference type="SAM" id="SignalP"/>
    </source>
</evidence>
<dbReference type="PRINTS" id="PR00328">
    <property type="entry name" value="SAR1GTPBP"/>
</dbReference>
<evidence type="ECO:0000313" key="18">
    <source>
        <dbReference type="EMBL" id="OAY42387.1"/>
    </source>
</evidence>
<evidence type="ECO:0000256" key="7">
    <source>
        <dbReference type="ARBA" id="ARBA00022824"/>
    </source>
</evidence>
<evidence type="ECO:0000256" key="6">
    <source>
        <dbReference type="ARBA" id="ARBA00022801"/>
    </source>
</evidence>
<evidence type="ECO:0000313" key="19">
    <source>
        <dbReference type="Proteomes" id="UP000091857"/>
    </source>
</evidence>
<feature type="binding site" evidence="14">
    <location>
        <position position="30"/>
    </location>
    <ligand>
        <name>GTP</name>
        <dbReference type="ChEBI" id="CHEBI:37565"/>
    </ligand>
</feature>
<dbReference type="PROSITE" id="PS51422">
    <property type="entry name" value="SAR1"/>
    <property type="match status" value="1"/>
</dbReference>
<dbReference type="GO" id="GO:0016050">
    <property type="term" value="P:vesicle organization"/>
    <property type="evidence" value="ECO:0000318"/>
    <property type="project" value="GO_Central"/>
</dbReference>
<reference evidence="19" key="1">
    <citation type="journal article" date="2016" name="Nat. Biotechnol.">
        <title>Sequencing wild and cultivated cassava and related species reveals extensive interspecific hybridization and genetic diversity.</title>
        <authorList>
            <person name="Bredeson J.V."/>
            <person name="Lyons J.B."/>
            <person name="Prochnik S.E."/>
            <person name="Wu G.A."/>
            <person name="Ha C.M."/>
            <person name="Edsinger-Gonzales E."/>
            <person name="Grimwood J."/>
            <person name="Schmutz J."/>
            <person name="Rabbi I.Y."/>
            <person name="Egesi C."/>
            <person name="Nauluvula P."/>
            <person name="Lebot V."/>
            <person name="Ndunguru J."/>
            <person name="Mkamilo G."/>
            <person name="Bart R.S."/>
            <person name="Setter T.L."/>
            <person name="Gleadow R.M."/>
            <person name="Kulakow P."/>
            <person name="Ferguson M.E."/>
            <person name="Rounsley S."/>
            <person name="Rokhsar D.S."/>
        </authorList>
    </citation>
    <scope>NUCLEOTIDE SEQUENCE [LARGE SCALE GENOMIC DNA]</scope>
    <source>
        <strain evidence="19">cv. AM560-2</strain>
    </source>
</reference>
<evidence type="ECO:0000256" key="8">
    <source>
        <dbReference type="ARBA" id="ARBA00022892"/>
    </source>
</evidence>
<dbReference type="AlphaFoldDB" id="A0A2C9VBR9"/>
<dbReference type="SMART" id="SM00177">
    <property type="entry name" value="ARF"/>
    <property type="match status" value="1"/>
</dbReference>